<protein>
    <submittedName>
        <fullName evidence="1">11435_t:CDS:1</fullName>
    </submittedName>
</protein>
<evidence type="ECO:0000313" key="1">
    <source>
        <dbReference type="EMBL" id="CAG8534633.1"/>
    </source>
</evidence>
<name>A0A9N9AMW3_9GLOM</name>
<reference evidence="1" key="1">
    <citation type="submission" date="2021-06" db="EMBL/GenBank/DDBJ databases">
        <authorList>
            <person name="Kallberg Y."/>
            <person name="Tangrot J."/>
            <person name="Rosling A."/>
        </authorList>
    </citation>
    <scope>NUCLEOTIDE SEQUENCE</scope>
    <source>
        <strain evidence="1">BR232B</strain>
    </source>
</reference>
<gene>
    <name evidence="1" type="ORF">PBRASI_LOCUS4281</name>
</gene>
<dbReference type="Proteomes" id="UP000789739">
    <property type="component" value="Unassembled WGS sequence"/>
</dbReference>
<organism evidence="1 2">
    <name type="scientific">Paraglomus brasilianum</name>
    <dbReference type="NCBI Taxonomy" id="144538"/>
    <lineage>
        <taxon>Eukaryota</taxon>
        <taxon>Fungi</taxon>
        <taxon>Fungi incertae sedis</taxon>
        <taxon>Mucoromycota</taxon>
        <taxon>Glomeromycotina</taxon>
        <taxon>Glomeromycetes</taxon>
        <taxon>Paraglomerales</taxon>
        <taxon>Paraglomeraceae</taxon>
        <taxon>Paraglomus</taxon>
    </lineage>
</organism>
<proteinExistence type="predicted"/>
<sequence>MLISLKATSGKYIREQKFGAIELDDDLIPIGEYFNEELASKHRTTAHHHWKKKTGKLGCK</sequence>
<keyword evidence="2" id="KW-1185">Reference proteome</keyword>
<evidence type="ECO:0000313" key="2">
    <source>
        <dbReference type="Proteomes" id="UP000789739"/>
    </source>
</evidence>
<dbReference type="EMBL" id="CAJVPI010000434">
    <property type="protein sequence ID" value="CAG8534633.1"/>
    <property type="molecule type" value="Genomic_DNA"/>
</dbReference>
<accession>A0A9N9AMW3</accession>
<dbReference type="AlphaFoldDB" id="A0A9N9AMW3"/>
<comment type="caution">
    <text evidence="1">The sequence shown here is derived from an EMBL/GenBank/DDBJ whole genome shotgun (WGS) entry which is preliminary data.</text>
</comment>